<name>A0A2P5XRR2_GOSBA</name>
<feature type="region of interest" description="Disordered" evidence="1">
    <location>
        <begin position="1"/>
        <end position="23"/>
    </location>
</feature>
<proteinExistence type="predicted"/>
<feature type="compositionally biased region" description="Polar residues" evidence="1">
    <location>
        <begin position="11"/>
        <end position="23"/>
    </location>
</feature>
<dbReference type="Proteomes" id="UP000239757">
    <property type="component" value="Unassembled WGS sequence"/>
</dbReference>
<reference evidence="2 3" key="1">
    <citation type="submission" date="2015-01" db="EMBL/GenBank/DDBJ databases">
        <title>Genome of allotetraploid Gossypium barbadense reveals genomic plasticity and fiber elongation in cotton evolution.</title>
        <authorList>
            <person name="Chen X."/>
            <person name="Liu X."/>
            <person name="Zhao B."/>
            <person name="Zheng H."/>
            <person name="Hu Y."/>
            <person name="Lu G."/>
            <person name="Yang C."/>
            <person name="Chen J."/>
            <person name="Shan C."/>
            <person name="Zhang L."/>
            <person name="Zhou Y."/>
            <person name="Wang L."/>
            <person name="Guo W."/>
            <person name="Bai Y."/>
            <person name="Ruan J."/>
            <person name="Shangguan X."/>
            <person name="Mao Y."/>
            <person name="Jiang J."/>
            <person name="Zhu Y."/>
            <person name="Lei J."/>
            <person name="Kang H."/>
            <person name="Chen S."/>
            <person name="He X."/>
            <person name="Wang R."/>
            <person name="Wang Y."/>
            <person name="Chen J."/>
            <person name="Wang L."/>
            <person name="Yu S."/>
            <person name="Wang B."/>
            <person name="Wei J."/>
            <person name="Song S."/>
            <person name="Lu X."/>
            <person name="Gao Z."/>
            <person name="Gu W."/>
            <person name="Deng X."/>
            <person name="Ma D."/>
            <person name="Wang S."/>
            <person name="Liang W."/>
            <person name="Fang L."/>
            <person name="Cai C."/>
            <person name="Zhu X."/>
            <person name="Zhou B."/>
            <person name="Zhang Y."/>
            <person name="Chen Z."/>
            <person name="Xu S."/>
            <person name="Zhu R."/>
            <person name="Wang S."/>
            <person name="Zhang T."/>
            <person name="Zhao G."/>
        </authorList>
    </citation>
    <scope>NUCLEOTIDE SEQUENCE [LARGE SCALE GENOMIC DNA]</scope>
    <source>
        <strain evidence="3">cv. Xinhai21</strain>
        <tissue evidence="2">Leaf</tissue>
    </source>
</reference>
<evidence type="ECO:0000256" key="1">
    <source>
        <dbReference type="SAM" id="MobiDB-lite"/>
    </source>
</evidence>
<gene>
    <name evidence="2" type="ORF">GOBAR_AA14604</name>
</gene>
<dbReference type="AlphaFoldDB" id="A0A2P5XRR2"/>
<dbReference type="OrthoDB" id="1094981at2759"/>
<evidence type="ECO:0000313" key="2">
    <source>
        <dbReference type="EMBL" id="PPS06040.1"/>
    </source>
</evidence>
<sequence length="175" mass="19553">MKQSPFKLEISSKNLHGPCSSNNKGPIYEELRLQIDELDEWQTHKPRTHDKPKPCHDELNVAPKHLKVGDKVLLEAADPRIATSKPNEAIPLTVLSIFPYARMRSVNSSHHHDHVPERRALGRANTMGGDTTVLKQAKFFLSTGYDKWPQPCDVAVGESVKPTRACDTPVSRNCG</sequence>
<dbReference type="EMBL" id="KZ664353">
    <property type="protein sequence ID" value="PPS06040.1"/>
    <property type="molecule type" value="Genomic_DNA"/>
</dbReference>
<evidence type="ECO:0000313" key="3">
    <source>
        <dbReference type="Proteomes" id="UP000239757"/>
    </source>
</evidence>
<organism evidence="2 3">
    <name type="scientific">Gossypium barbadense</name>
    <name type="common">Sea Island cotton</name>
    <name type="synonym">Hibiscus barbadensis</name>
    <dbReference type="NCBI Taxonomy" id="3634"/>
    <lineage>
        <taxon>Eukaryota</taxon>
        <taxon>Viridiplantae</taxon>
        <taxon>Streptophyta</taxon>
        <taxon>Embryophyta</taxon>
        <taxon>Tracheophyta</taxon>
        <taxon>Spermatophyta</taxon>
        <taxon>Magnoliopsida</taxon>
        <taxon>eudicotyledons</taxon>
        <taxon>Gunneridae</taxon>
        <taxon>Pentapetalae</taxon>
        <taxon>rosids</taxon>
        <taxon>malvids</taxon>
        <taxon>Malvales</taxon>
        <taxon>Malvaceae</taxon>
        <taxon>Malvoideae</taxon>
        <taxon>Gossypium</taxon>
    </lineage>
</organism>
<accession>A0A2P5XRR2</accession>
<protein>
    <submittedName>
        <fullName evidence="2">Uncharacterized protein</fullName>
    </submittedName>
</protein>